<evidence type="ECO:0000313" key="3">
    <source>
        <dbReference type="Proteomes" id="UP000186917"/>
    </source>
</evidence>
<proteinExistence type="predicted"/>
<accession>A0A173MM43</accession>
<dbReference type="EMBL" id="FTOR01000014">
    <property type="protein sequence ID" value="SIT33949.1"/>
    <property type="molecule type" value="Genomic_DNA"/>
</dbReference>
<evidence type="ECO:0008006" key="4">
    <source>
        <dbReference type="Google" id="ProtNLM"/>
    </source>
</evidence>
<dbReference type="STRING" id="477680.SAMN05421788_11431"/>
<dbReference type="Proteomes" id="UP000186917">
    <property type="component" value="Unassembled WGS sequence"/>
</dbReference>
<dbReference type="AlphaFoldDB" id="A0A173MM43"/>
<gene>
    <name evidence="2" type="ORF">SAMN05421788_11431</name>
</gene>
<organism evidence="2 3">
    <name type="scientific">Filimonas lacunae</name>
    <dbReference type="NCBI Taxonomy" id="477680"/>
    <lineage>
        <taxon>Bacteria</taxon>
        <taxon>Pseudomonadati</taxon>
        <taxon>Bacteroidota</taxon>
        <taxon>Chitinophagia</taxon>
        <taxon>Chitinophagales</taxon>
        <taxon>Chitinophagaceae</taxon>
        <taxon>Filimonas</taxon>
    </lineage>
</organism>
<dbReference type="RefSeq" id="WP_076382485.1">
    <property type="nucleotide sequence ID" value="NZ_AP017422.1"/>
</dbReference>
<sequence length="323" mass="35009">MKLVSCFSFILILLLGSCKKQSSEVFVPYPTQDTVWGPVASSFIHPLDTLFTSANTETIIANATTGGTLHFSNYADVVFPAGFAANNGSVVSGNVNVSLLYLKSKGDFVRYARPTFSETDGLLDNTAAFKVSVSQNGQALDIASGSFIKLHFRIGVPFNSNNQVLNGDTTVSNTGNFTWNINTDNSLLQPFAGSDNTGNYIGYDMKCTQAGWIGCGRIADNNAADTGKLEVLLPPNFTNKNSSVYIVTRNQRSVVRVSPNLNSRTFRSANVPTKTEVILIVVGKVNGNYYTDAITFTSSNWQLAKPKPHKCSQQQMLDLLNAL</sequence>
<dbReference type="KEGG" id="fln:FLA_4489"/>
<name>A0A173MM43_9BACT</name>
<feature type="chain" id="PRO_5030023162" description="DUF1735 domain-containing protein" evidence="1">
    <location>
        <begin position="23"/>
        <end position="323"/>
    </location>
</feature>
<reference evidence="3" key="1">
    <citation type="submission" date="2017-01" db="EMBL/GenBank/DDBJ databases">
        <authorList>
            <person name="Varghese N."/>
            <person name="Submissions S."/>
        </authorList>
    </citation>
    <scope>NUCLEOTIDE SEQUENCE [LARGE SCALE GENOMIC DNA]</scope>
    <source>
        <strain evidence="3">DSM 21054</strain>
    </source>
</reference>
<evidence type="ECO:0000313" key="2">
    <source>
        <dbReference type="EMBL" id="SIT33949.1"/>
    </source>
</evidence>
<keyword evidence="3" id="KW-1185">Reference proteome</keyword>
<keyword evidence="1" id="KW-0732">Signal</keyword>
<dbReference type="PROSITE" id="PS51257">
    <property type="entry name" value="PROKAR_LIPOPROTEIN"/>
    <property type="match status" value="1"/>
</dbReference>
<evidence type="ECO:0000256" key="1">
    <source>
        <dbReference type="SAM" id="SignalP"/>
    </source>
</evidence>
<protein>
    <recommendedName>
        <fullName evidence="4">DUF1735 domain-containing protein</fullName>
    </recommendedName>
</protein>
<feature type="signal peptide" evidence="1">
    <location>
        <begin position="1"/>
        <end position="22"/>
    </location>
</feature>
<dbReference type="OrthoDB" id="649240at2"/>